<accession>A0A6P7FLN8</accession>
<evidence type="ECO:0000313" key="2">
    <source>
        <dbReference type="RefSeq" id="XP_028133893.1"/>
    </source>
</evidence>
<dbReference type="InterPro" id="IPR000225">
    <property type="entry name" value="Armadillo"/>
</dbReference>
<dbReference type="InParanoid" id="A0A6P7FLN8"/>
<dbReference type="Gene3D" id="1.25.10.10">
    <property type="entry name" value="Leucine-rich Repeat Variant"/>
    <property type="match status" value="2"/>
</dbReference>
<dbReference type="FunCoup" id="A0A6P7FLN8">
    <property type="interactions" value="2"/>
</dbReference>
<dbReference type="InterPro" id="IPR038905">
    <property type="entry name" value="ARMC2"/>
</dbReference>
<dbReference type="InterPro" id="IPR011989">
    <property type="entry name" value="ARM-like"/>
</dbReference>
<dbReference type="PANTHER" id="PTHR21356">
    <property type="entry name" value="ARMADILLO REPEAT CONTAINING 2"/>
    <property type="match status" value="1"/>
</dbReference>
<protein>
    <submittedName>
        <fullName evidence="2">Armadillo repeat-containing protein 2</fullName>
    </submittedName>
</protein>
<dbReference type="OrthoDB" id="247006at2759"/>
<organism evidence="2">
    <name type="scientific">Diabrotica virgifera virgifera</name>
    <name type="common">western corn rootworm</name>
    <dbReference type="NCBI Taxonomy" id="50390"/>
    <lineage>
        <taxon>Eukaryota</taxon>
        <taxon>Metazoa</taxon>
        <taxon>Ecdysozoa</taxon>
        <taxon>Arthropoda</taxon>
        <taxon>Hexapoda</taxon>
        <taxon>Insecta</taxon>
        <taxon>Pterygota</taxon>
        <taxon>Neoptera</taxon>
        <taxon>Endopterygota</taxon>
        <taxon>Coleoptera</taxon>
        <taxon>Polyphaga</taxon>
        <taxon>Cucujiformia</taxon>
        <taxon>Chrysomeloidea</taxon>
        <taxon>Chrysomelidae</taxon>
        <taxon>Galerucinae</taxon>
        <taxon>Diabroticina</taxon>
        <taxon>Diabroticites</taxon>
        <taxon>Diabrotica</taxon>
    </lineage>
</organism>
<gene>
    <name evidence="2" type="primary">LOC114329077</name>
</gene>
<dbReference type="AlphaFoldDB" id="A0A6P7FLN8"/>
<dbReference type="SUPFAM" id="SSF48371">
    <property type="entry name" value="ARM repeat"/>
    <property type="match status" value="1"/>
</dbReference>
<evidence type="ECO:0000256" key="1">
    <source>
        <dbReference type="SAM" id="MobiDB-lite"/>
    </source>
</evidence>
<proteinExistence type="predicted"/>
<reference evidence="2" key="1">
    <citation type="submission" date="2025-08" db="UniProtKB">
        <authorList>
            <consortium name="RefSeq"/>
        </authorList>
    </citation>
    <scope>IDENTIFICATION</scope>
    <source>
        <tissue evidence="2">Whole insect</tissue>
    </source>
</reference>
<name>A0A6P7FLN8_DIAVI</name>
<dbReference type="PANTHER" id="PTHR21356:SF1">
    <property type="entry name" value="ARMADILLO REPEAT-CONTAINING PROTEIN 2"/>
    <property type="match status" value="1"/>
</dbReference>
<feature type="region of interest" description="Disordered" evidence="1">
    <location>
        <begin position="181"/>
        <end position="222"/>
    </location>
</feature>
<dbReference type="GO" id="GO:0044782">
    <property type="term" value="P:cilium organization"/>
    <property type="evidence" value="ECO:0007669"/>
    <property type="project" value="TreeGrafter"/>
</dbReference>
<dbReference type="RefSeq" id="XP_028133893.1">
    <property type="nucleotide sequence ID" value="XM_028278092.1"/>
</dbReference>
<dbReference type="KEGG" id="dvv:114329077"/>
<dbReference type="InterPro" id="IPR016024">
    <property type="entry name" value="ARM-type_fold"/>
</dbReference>
<dbReference type="SMART" id="SM00185">
    <property type="entry name" value="ARM"/>
    <property type="match status" value="6"/>
</dbReference>
<sequence>MEWSNGSNGGEIMKLQGISKVSPAFYEPPQRKTSAEIINEARVAIRESQMTDKNFAPPSIKPLQTQRPFTPRDKERLLFGNKVTSNRPPSSFSLRYLQNETDLPTTPPDSTNLLTPNLITSRTLIPPPRNHQNKFHHQRSNSVSEINDQIFNIAVKDQLHKIKLPSLDTCRPLQKRKVFKNTSLDNLPEENESDGQKGEGRKAFSSPQERTEFNDPDNPFGKASLQRKNLSQCLLLGPQNLEKIFDNKHIIENSQTLFLNTGYFTSQLHNSNYLKVNDKKERTFEDVLLELNSESEKKCGEDRIVKLLGELYDCMEKENMINQKVASNLKIRILKCLYRFVESQNEQILICIAKIILSIKVTGNNLSGVCKLIFKVAKIDKNDYLFFQKNLLELFLDALGRSSPLDDAEACVYGYGAVKFLTMNQKLLEKILNLGILQLMVLHMKIINVAKTEKSIMPDQTNHALYQLTGALRNLVSEENIYESFVECGTIPQLCQTLEIFSSDLDIVANISRTLSIISTNECCCDAIIEYKNIYKLLINLFEKYPGNEEIIVRLTYTLGNIVSKIDNTRVQYFYEENSIESLITLWKIYLERTLKNCSLKLEASDGLSSNSEDVMIKIIRVVANMVINPEIGKRLNEKYGNTLIEEILKVLISNPFKKNEELVLSILSTLNNLSYYYTSDVEVDIFHVKQVNIVEGITEYAKSENKECVIETMRILGNLSRSKVTRNYICETNVFEILIDLLETVDHSQLKTTVGVFVNLMSDNRSRILFKNNGGVSKIIKILTTECDHDWSLGNLVCQVLWNYCIDTIDLHELFSESEIHKLLVLLADYLDEEKIFGIEEHMEDMDVYVTQEYLIWEEFANVATNLLEKIEYFLDTFDQITIDDKPTENNLKTKDSSTNISLSAW</sequence>